<dbReference type="EMBL" id="BRXZ01001190">
    <property type="protein sequence ID" value="GMH64886.1"/>
    <property type="molecule type" value="Genomic_DNA"/>
</dbReference>
<gene>
    <name evidence="1" type="ORF">TrRE_jg7035</name>
</gene>
<evidence type="ECO:0000313" key="2">
    <source>
        <dbReference type="Proteomes" id="UP001165082"/>
    </source>
</evidence>
<organism evidence="1 2">
    <name type="scientific">Triparma retinervis</name>
    <dbReference type="NCBI Taxonomy" id="2557542"/>
    <lineage>
        <taxon>Eukaryota</taxon>
        <taxon>Sar</taxon>
        <taxon>Stramenopiles</taxon>
        <taxon>Ochrophyta</taxon>
        <taxon>Bolidophyceae</taxon>
        <taxon>Parmales</taxon>
        <taxon>Triparmaceae</taxon>
        <taxon>Triparma</taxon>
    </lineage>
</organism>
<evidence type="ECO:0000313" key="1">
    <source>
        <dbReference type="EMBL" id="GMH64886.1"/>
    </source>
</evidence>
<dbReference type="AlphaFoldDB" id="A0A9W7A7I9"/>
<keyword evidence="2" id="KW-1185">Reference proteome</keyword>
<sequence>MSDITARSILVLDESFSEACERLNGFAGKEVLAQGEHRIYMRRRRELLEGLHGGGGMGSEEDECYLERRKMLLSGMFDSLCVKAEEVQLSSLASASMRRAVTAERLVKKDPRFLTAATRLQDGGKAKSAEMSLKLLHLKHLE</sequence>
<dbReference type="Proteomes" id="UP001165082">
    <property type="component" value="Unassembled WGS sequence"/>
</dbReference>
<accession>A0A9W7A7I9</accession>
<feature type="non-terminal residue" evidence="1">
    <location>
        <position position="142"/>
    </location>
</feature>
<name>A0A9W7A7I9_9STRA</name>
<reference evidence="1" key="1">
    <citation type="submission" date="2022-07" db="EMBL/GenBank/DDBJ databases">
        <title>Genome analysis of Parmales, a sister group of diatoms, reveals the evolutionary specialization of diatoms from phago-mixotrophs to photoautotrophs.</title>
        <authorList>
            <person name="Ban H."/>
            <person name="Sato S."/>
            <person name="Yoshikawa S."/>
            <person name="Kazumasa Y."/>
            <person name="Nakamura Y."/>
            <person name="Ichinomiya M."/>
            <person name="Saitoh K."/>
            <person name="Sato N."/>
            <person name="Blanc-Mathieu R."/>
            <person name="Endo H."/>
            <person name="Kuwata A."/>
            <person name="Ogata H."/>
        </authorList>
    </citation>
    <scope>NUCLEOTIDE SEQUENCE</scope>
</reference>
<proteinExistence type="predicted"/>
<comment type="caution">
    <text evidence="1">The sequence shown here is derived from an EMBL/GenBank/DDBJ whole genome shotgun (WGS) entry which is preliminary data.</text>
</comment>
<protein>
    <submittedName>
        <fullName evidence="1">Uncharacterized protein</fullName>
    </submittedName>
</protein>
<dbReference type="OrthoDB" id="29306at2759"/>